<name>A0ABN9GNG5_9NEOB</name>
<dbReference type="PANTHER" id="PTHR32022:SF10">
    <property type="entry name" value="D-GLUTAMATE CYCLASE, MITOCHONDRIAL"/>
    <property type="match status" value="1"/>
</dbReference>
<dbReference type="Proteomes" id="UP001162483">
    <property type="component" value="Unassembled WGS sequence"/>
</dbReference>
<accession>A0ABN9GNG5</accession>
<reference evidence="2" key="1">
    <citation type="submission" date="2023-05" db="EMBL/GenBank/DDBJ databases">
        <authorList>
            <person name="Stuckert A."/>
        </authorList>
    </citation>
    <scope>NUCLEOTIDE SEQUENCE</scope>
</reference>
<feature type="domain" description="D-glutamate cyclase-like C-terminal" evidence="1">
    <location>
        <begin position="1"/>
        <end position="103"/>
    </location>
</feature>
<feature type="non-terminal residue" evidence="2">
    <location>
        <position position="1"/>
    </location>
</feature>
<gene>
    <name evidence="2" type="ORF">SPARVUS_LOCUS14368360</name>
</gene>
<comment type="caution">
    <text evidence="2">The sequence shown here is derived from an EMBL/GenBank/DDBJ whole genome shotgun (WGS) entry which is preliminary data.</text>
</comment>
<dbReference type="InterPro" id="IPR025504">
    <property type="entry name" value="GLUCM_C"/>
</dbReference>
<evidence type="ECO:0000259" key="1">
    <source>
        <dbReference type="Pfam" id="PF14336"/>
    </source>
</evidence>
<evidence type="ECO:0000313" key="2">
    <source>
        <dbReference type="EMBL" id="CAI9610103.1"/>
    </source>
</evidence>
<keyword evidence="3" id="KW-1185">Reference proteome</keyword>
<dbReference type="EMBL" id="CATNWA010018890">
    <property type="protein sequence ID" value="CAI9610103.1"/>
    <property type="molecule type" value="Genomic_DNA"/>
</dbReference>
<dbReference type="Pfam" id="PF14336">
    <property type="entry name" value="GLUCM-like_C"/>
    <property type="match status" value="1"/>
</dbReference>
<organism evidence="2 3">
    <name type="scientific">Staurois parvus</name>
    <dbReference type="NCBI Taxonomy" id="386267"/>
    <lineage>
        <taxon>Eukaryota</taxon>
        <taxon>Metazoa</taxon>
        <taxon>Chordata</taxon>
        <taxon>Craniata</taxon>
        <taxon>Vertebrata</taxon>
        <taxon>Euteleostomi</taxon>
        <taxon>Amphibia</taxon>
        <taxon>Batrachia</taxon>
        <taxon>Anura</taxon>
        <taxon>Neobatrachia</taxon>
        <taxon>Ranoidea</taxon>
        <taxon>Ranidae</taxon>
        <taxon>Staurois</taxon>
    </lineage>
</organism>
<sequence length="108" mass="11931">CDVAADFTVIAGVSNWGGYAVSCALYLLNTCEIHERYLRRAVGFPRLSERESWVSSLPSVSKEEKLLEILVQHGVRSGKTGNLAMEVDGLPFFNTHSDMIKSLLDVTL</sequence>
<dbReference type="PANTHER" id="PTHR32022">
    <property type="entry name" value="D-GLUTAMATE CYCLASE, MITOCHONDRIAL"/>
    <property type="match status" value="1"/>
</dbReference>
<dbReference type="Gene3D" id="3.90.1640.20">
    <property type="entry name" value="TON_0340"/>
    <property type="match status" value="1"/>
</dbReference>
<proteinExistence type="predicted"/>
<protein>
    <recommendedName>
        <fullName evidence="1">D-glutamate cyclase-like C-terminal domain-containing protein</fullName>
    </recommendedName>
</protein>
<evidence type="ECO:0000313" key="3">
    <source>
        <dbReference type="Proteomes" id="UP001162483"/>
    </source>
</evidence>